<dbReference type="Pfam" id="PF00067">
    <property type="entry name" value="p450"/>
    <property type="match status" value="1"/>
</dbReference>
<dbReference type="EMBL" id="JARAOO010000014">
    <property type="protein sequence ID" value="KAJ7944797.1"/>
    <property type="molecule type" value="Genomic_DNA"/>
</dbReference>
<organism evidence="1 2">
    <name type="scientific">Quillaja saponaria</name>
    <name type="common">Soap bark tree</name>
    <dbReference type="NCBI Taxonomy" id="32244"/>
    <lineage>
        <taxon>Eukaryota</taxon>
        <taxon>Viridiplantae</taxon>
        <taxon>Streptophyta</taxon>
        <taxon>Embryophyta</taxon>
        <taxon>Tracheophyta</taxon>
        <taxon>Spermatophyta</taxon>
        <taxon>Magnoliopsida</taxon>
        <taxon>eudicotyledons</taxon>
        <taxon>Gunneridae</taxon>
        <taxon>Pentapetalae</taxon>
        <taxon>rosids</taxon>
        <taxon>fabids</taxon>
        <taxon>Fabales</taxon>
        <taxon>Quillajaceae</taxon>
        <taxon>Quillaja</taxon>
    </lineage>
</organism>
<sequence length="187" mass="21268">MLILHQGPWGVPLLGCLHQRFMELAQIYGPIYKLSIFDEEVVHDQDITFANRDLTLVVLAFSYGGIVELKIDEEEGSKAAGDSRKQSKDFLQFLLLQLKEEGDSKKPFTMTHLKALLMDMVVGGSDTSSNMIEFVMAEIINKPEVIEKVQQELEAVVWKVNIVEEYHIHKLPYLQAVMKELCVCTLN</sequence>
<comment type="caution">
    <text evidence="1">The sequence shown here is derived from an EMBL/GenBank/DDBJ whole genome shotgun (WGS) entry which is preliminary data.</text>
</comment>
<reference evidence="1" key="1">
    <citation type="journal article" date="2023" name="Science">
        <title>Elucidation of the pathway for biosynthesis of saponin adjuvants from the soapbark tree.</title>
        <authorList>
            <person name="Reed J."/>
            <person name="Orme A."/>
            <person name="El-Demerdash A."/>
            <person name="Owen C."/>
            <person name="Martin L.B.B."/>
            <person name="Misra R.C."/>
            <person name="Kikuchi S."/>
            <person name="Rejzek M."/>
            <person name="Martin A.C."/>
            <person name="Harkess A."/>
            <person name="Leebens-Mack J."/>
            <person name="Louveau T."/>
            <person name="Stephenson M.J."/>
            <person name="Osbourn A."/>
        </authorList>
    </citation>
    <scope>NUCLEOTIDE SEQUENCE</scope>
    <source>
        <strain evidence="1">S10</strain>
    </source>
</reference>
<dbReference type="Proteomes" id="UP001163823">
    <property type="component" value="Chromosome 14"/>
</dbReference>
<evidence type="ECO:0000313" key="2">
    <source>
        <dbReference type="Proteomes" id="UP001163823"/>
    </source>
</evidence>
<dbReference type="SUPFAM" id="SSF48264">
    <property type="entry name" value="Cytochrome P450"/>
    <property type="match status" value="1"/>
</dbReference>
<keyword evidence="2" id="KW-1185">Reference proteome</keyword>
<dbReference type="GO" id="GO:0004497">
    <property type="term" value="F:monooxygenase activity"/>
    <property type="evidence" value="ECO:0007669"/>
    <property type="project" value="InterPro"/>
</dbReference>
<dbReference type="KEGG" id="qsa:O6P43_034135"/>
<dbReference type="GO" id="GO:0016705">
    <property type="term" value="F:oxidoreductase activity, acting on paired donors, with incorporation or reduction of molecular oxygen"/>
    <property type="evidence" value="ECO:0007669"/>
    <property type="project" value="InterPro"/>
</dbReference>
<gene>
    <name evidence="1" type="ORF">O6P43_034135</name>
</gene>
<dbReference type="PANTHER" id="PTHR47951">
    <property type="entry name" value="OS08G0547900 PROTEIN"/>
    <property type="match status" value="1"/>
</dbReference>
<protein>
    <submittedName>
        <fullName evidence="1">Cytochrome P450 family protein</fullName>
    </submittedName>
</protein>
<dbReference type="AlphaFoldDB" id="A0AAD7KS37"/>
<dbReference type="PANTHER" id="PTHR47951:SF3">
    <property type="entry name" value="CYTOCHROME P450, FAMILY 706, SUBFAMILY A, POLYPEPTIDE 4"/>
    <property type="match status" value="1"/>
</dbReference>
<dbReference type="GO" id="GO:0020037">
    <property type="term" value="F:heme binding"/>
    <property type="evidence" value="ECO:0007669"/>
    <property type="project" value="InterPro"/>
</dbReference>
<accession>A0AAD7KS37</accession>
<proteinExistence type="predicted"/>
<name>A0AAD7KS37_QUISA</name>
<evidence type="ECO:0000313" key="1">
    <source>
        <dbReference type="EMBL" id="KAJ7944797.1"/>
    </source>
</evidence>
<dbReference type="InterPro" id="IPR001128">
    <property type="entry name" value="Cyt_P450"/>
</dbReference>
<dbReference type="InterPro" id="IPR036396">
    <property type="entry name" value="Cyt_P450_sf"/>
</dbReference>
<dbReference type="Gene3D" id="1.10.630.10">
    <property type="entry name" value="Cytochrome P450"/>
    <property type="match status" value="1"/>
</dbReference>
<dbReference type="GO" id="GO:0005506">
    <property type="term" value="F:iron ion binding"/>
    <property type="evidence" value="ECO:0007669"/>
    <property type="project" value="InterPro"/>
</dbReference>